<evidence type="ECO:0000313" key="4">
    <source>
        <dbReference type="Proteomes" id="UP000264541"/>
    </source>
</evidence>
<reference evidence="3 4" key="1">
    <citation type="submission" date="2018-08" db="EMBL/GenBank/DDBJ databases">
        <title>Bacillus chawlae sp. nov., Bacillus glennii sp. nov., and Bacillus saganii sp. nov. Isolated from the Vehicle Assembly Building at Kennedy Space Center where the Viking Spacecraft were Assembled.</title>
        <authorList>
            <person name="Seuylemezian A."/>
            <person name="Vaishampayan P."/>
        </authorList>
    </citation>
    <scope>NUCLEOTIDE SEQUENCE [LARGE SCALE GENOMIC DNA]</scope>
    <source>
        <strain evidence="3 4">V47-23a</strain>
    </source>
</reference>
<protein>
    <submittedName>
        <fullName evidence="3">Uncharacterized protein</fullName>
    </submittedName>
</protein>
<feature type="compositionally biased region" description="Polar residues" evidence="1">
    <location>
        <begin position="59"/>
        <end position="68"/>
    </location>
</feature>
<dbReference type="EMBL" id="QVTE01000024">
    <property type="protein sequence ID" value="RFU69529.1"/>
    <property type="molecule type" value="Genomic_DNA"/>
</dbReference>
<organism evidence="3 4">
    <name type="scientific">Peribacillus saganii</name>
    <dbReference type="NCBI Taxonomy" id="2303992"/>
    <lineage>
        <taxon>Bacteria</taxon>
        <taxon>Bacillati</taxon>
        <taxon>Bacillota</taxon>
        <taxon>Bacilli</taxon>
        <taxon>Bacillales</taxon>
        <taxon>Bacillaceae</taxon>
        <taxon>Peribacillus</taxon>
    </lineage>
</organism>
<dbReference type="RefSeq" id="WP_117326453.1">
    <property type="nucleotide sequence ID" value="NZ_QVTE01000024.1"/>
</dbReference>
<dbReference type="OrthoDB" id="2943974at2"/>
<keyword evidence="4" id="KW-1185">Reference proteome</keyword>
<dbReference type="AlphaFoldDB" id="A0A372LP54"/>
<accession>A0A372LP54</accession>
<feature type="transmembrane region" description="Helical" evidence="2">
    <location>
        <begin position="7"/>
        <end position="24"/>
    </location>
</feature>
<evidence type="ECO:0000256" key="1">
    <source>
        <dbReference type="SAM" id="MobiDB-lite"/>
    </source>
</evidence>
<evidence type="ECO:0000256" key="2">
    <source>
        <dbReference type="SAM" id="Phobius"/>
    </source>
</evidence>
<gene>
    <name evidence="3" type="ORF">D0469_09185</name>
</gene>
<evidence type="ECO:0000313" key="3">
    <source>
        <dbReference type="EMBL" id="RFU69529.1"/>
    </source>
</evidence>
<proteinExistence type="predicted"/>
<sequence>MKAKNKLIVAGTLMILLAISFLIINNKSLIPIPMNTKDTGLTAKSNDPQKMDELENETKSSQSATQDENQNERVQPASKDENQNERVQPASKEENQNQSALGETDDKNIGTPPAEGDPQNIAAPVGIPAGEDRSTETETAVPEKPKSSGGLHFSSRQEAIQFGLSRFSAEEIAIYNKASKNGLTPEQEAMALKMAYSRFSAEEIAAIEEALGQ</sequence>
<keyword evidence="2" id="KW-0812">Transmembrane</keyword>
<feature type="region of interest" description="Disordered" evidence="1">
    <location>
        <begin position="37"/>
        <end position="154"/>
    </location>
</feature>
<name>A0A372LP54_9BACI</name>
<keyword evidence="2" id="KW-1133">Transmembrane helix</keyword>
<keyword evidence="2" id="KW-0472">Membrane</keyword>
<feature type="compositionally biased region" description="Basic and acidic residues" evidence="1">
    <location>
        <begin position="130"/>
        <end position="146"/>
    </location>
</feature>
<comment type="caution">
    <text evidence="3">The sequence shown here is derived from an EMBL/GenBank/DDBJ whole genome shotgun (WGS) entry which is preliminary data.</text>
</comment>
<feature type="compositionally biased region" description="Basic and acidic residues" evidence="1">
    <location>
        <begin position="47"/>
        <end position="58"/>
    </location>
</feature>
<dbReference type="Proteomes" id="UP000264541">
    <property type="component" value="Unassembled WGS sequence"/>
</dbReference>
<feature type="compositionally biased region" description="Polar residues" evidence="1">
    <location>
        <begin position="37"/>
        <end position="46"/>
    </location>
</feature>